<evidence type="ECO:0000313" key="5">
    <source>
        <dbReference type="Proteomes" id="UP001171945"/>
    </source>
</evidence>
<dbReference type="InterPro" id="IPR000445">
    <property type="entry name" value="HhH_motif"/>
</dbReference>
<feature type="domain" description="Helix-hairpin-helix DNA-binding motif class 1" evidence="3">
    <location>
        <begin position="51"/>
        <end position="70"/>
    </location>
</feature>
<gene>
    <name evidence="4" type="ORF">QUF54_09135</name>
</gene>
<proteinExistence type="predicted"/>
<dbReference type="InterPro" id="IPR003583">
    <property type="entry name" value="Hlx-hairpin-Hlx_DNA-bd_motif"/>
</dbReference>
<keyword evidence="2" id="KW-0234">DNA repair</keyword>
<dbReference type="EMBL" id="JAUCGM010000680">
    <property type="protein sequence ID" value="MDM8563503.1"/>
    <property type="molecule type" value="Genomic_DNA"/>
</dbReference>
<dbReference type="Proteomes" id="UP001171945">
    <property type="component" value="Unassembled WGS sequence"/>
</dbReference>
<evidence type="ECO:0000256" key="1">
    <source>
        <dbReference type="ARBA" id="ARBA00022763"/>
    </source>
</evidence>
<keyword evidence="1" id="KW-0227">DNA damage</keyword>
<keyword evidence="5" id="KW-1185">Reference proteome</keyword>
<reference evidence="4" key="1">
    <citation type="submission" date="2023-06" db="EMBL/GenBank/DDBJ databases">
        <title>Uncultivated large filamentous bacteria from sulfidic sediments reveal new species and different genomic features in energy metabolism and defense.</title>
        <authorList>
            <person name="Fonseca A."/>
        </authorList>
    </citation>
    <scope>NUCLEOTIDE SEQUENCE</scope>
    <source>
        <strain evidence="4">HSG4</strain>
    </source>
</reference>
<dbReference type="Gene3D" id="1.10.150.320">
    <property type="entry name" value="Photosystem II 12 kDa extrinsic protein"/>
    <property type="match status" value="1"/>
</dbReference>
<dbReference type="SUPFAM" id="SSF81585">
    <property type="entry name" value="PsbU/PolX domain-like"/>
    <property type="match status" value="1"/>
</dbReference>
<accession>A0ABT7VVA4</accession>
<dbReference type="SMART" id="SM00278">
    <property type="entry name" value="HhH1"/>
    <property type="match status" value="1"/>
</dbReference>
<evidence type="ECO:0000256" key="2">
    <source>
        <dbReference type="ARBA" id="ARBA00023204"/>
    </source>
</evidence>
<comment type="caution">
    <text evidence="4">The sequence shown here is derived from an EMBL/GenBank/DDBJ whole genome shotgun (WGS) entry which is preliminary data.</text>
</comment>
<name>A0ABT7VVA4_9GAMM</name>
<sequence>LREIWVFLVAAPQTEASRWVEQNQMLSKLNETVVEPQNVTDFLNFINDSHSDLISVKGIGPKIAQKIIDNRSYDSLENLQKKFGRKRPLNWIRAFQQK</sequence>
<evidence type="ECO:0000259" key="3">
    <source>
        <dbReference type="SMART" id="SM00278"/>
    </source>
</evidence>
<protein>
    <recommendedName>
        <fullName evidence="3">Helix-hairpin-helix DNA-binding motif class 1 domain-containing protein</fullName>
    </recommendedName>
</protein>
<dbReference type="Pfam" id="PF00633">
    <property type="entry name" value="HHH"/>
    <property type="match status" value="1"/>
</dbReference>
<organism evidence="4 5">
    <name type="scientific">Candidatus Marithioploca araucensis</name>
    <dbReference type="NCBI Taxonomy" id="70273"/>
    <lineage>
        <taxon>Bacteria</taxon>
        <taxon>Pseudomonadati</taxon>
        <taxon>Pseudomonadota</taxon>
        <taxon>Gammaproteobacteria</taxon>
        <taxon>Thiotrichales</taxon>
        <taxon>Thiotrichaceae</taxon>
        <taxon>Candidatus Marithioploca</taxon>
    </lineage>
</organism>
<feature type="non-terminal residue" evidence="4">
    <location>
        <position position="1"/>
    </location>
</feature>
<evidence type="ECO:0000313" key="4">
    <source>
        <dbReference type="EMBL" id="MDM8563503.1"/>
    </source>
</evidence>